<reference evidence="3 4" key="1">
    <citation type="submission" date="2016-08" db="EMBL/GenBank/DDBJ databases">
        <title>Whole genome sequence of Mesorhizobium sp. strain UASWS1009 isolated from industrial sewage.</title>
        <authorList>
            <person name="Crovadore J."/>
            <person name="Calmin G."/>
            <person name="Chablais R."/>
            <person name="Cochard B."/>
            <person name="Lefort F."/>
        </authorList>
    </citation>
    <scope>NUCLEOTIDE SEQUENCE [LARGE SCALE GENOMIC DNA]</scope>
    <source>
        <strain evidence="3 4">UASWS1009</strain>
    </source>
</reference>
<protein>
    <recommendedName>
        <fullName evidence="5">DUF2946 domain-containing protein</fullName>
    </recommendedName>
</protein>
<keyword evidence="2" id="KW-0732">Signal</keyword>
<dbReference type="Pfam" id="PF11162">
    <property type="entry name" value="DUF2946"/>
    <property type="match status" value="1"/>
</dbReference>
<proteinExistence type="predicted"/>
<comment type="caution">
    <text evidence="3">The sequence shown here is derived from an EMBL/GenBank/DDBJ whole genome shotgun (WGS) entry which is preliminary data.</text>
</comment>
<dbReference type="STRING" id="1566387.QV13_05720"/>
<feature type="transmembrane region" description="Helical" evidence="1">
    <location>
        <begin position="85"/>
        <end position="102"/>
    </location>
</feature>
<dbReference type="Proteomes" id="UP000094412">
    <property type="component" value="Unassembled WGS sequence"/>
</dbReference>
<evidence type="ECO:0000313" key="3">
    <source>
        <dbReference type="EMBL" id="OCX22069.1"/>
    </source>
</evidence>
<organism evidence="3 4">
    <name type="scientific">Mesorhizobium hungaricum</name>
    <dbReference type="NCBI Taxonomy" id="1566387"/>
    <lineage>
        <taxon>Bacteria</taxon>
        <taxon>Pseudomonadati</taxon>
        <taxon>Pseudomonadota</taxon>
        <taxon>Alphaproteobacteria</taxon>
        <taxon>Hyphomicrobiales</taxon>
        <taxon>Phyllobacteriaceae</taxon>
        <taxon>Mesorhizobium</taxon>
    </lineage>
</organism>
<dbReference type="RefSeq" id="WP_024926361.1">
    <property type="nucleotide sequence ID" value="NZ_MDEO01000027.1"/>
</dbReference>
<keyword evidence="1" id="KW-0812">Transmembrane</keyword>
<evidence type="ECO:0000256" key="2">
    <source>
        <dbReference type="SAM" id="SignalP"/>
    </source>
</evidence>
<keyword evidence="1" id="KW-0472">Membrane</keyword>
<evidence type="ECO:0008006" key="5">
    <source>
        <dbReference type="Google" id="ProtNLM"/>
    </source>
</evidence>
<dbReference type="InterPro" id="IPR021333">
    <property type="entry name" value="DUF2946"/>
</dbReference>
<accession>A0A1C2E4Y6</accession>
<keyword evidence="1" id="KW-1133">Transmembrane helix</keyword>
<evidence type="ECO:0000313" key="4">
    <source>
        <dbReference type="Proteomes" id="UP000094412"/>
    </source>
</evidence>
<name>A0A1C2E4Y6_9HYPH</name>
<sequence>MPTAFAVAWVLVLQSLLGAFAAGAGPNPAQLDAFGNVICTHDGTAQLPPGDQPQQHQQSCCVLGCTMFSTAFGAPPETVALFNDLALVASAVVFPTAVVFGFDRDWSPGNPRAPPVVA</sequence>
<feature type="signal peptide" evidence="2">
    <location>
        <begin position="1"/>
        <end position="21"/>
    </location>
</feature>
<dbReference type="AlphaFoldDB" id="A0A1C2E4Y6"/>
<dbReference type="OrthoDB" id="7365878at2"/>
<feature type="chain" id="PRO_5008660161" description="DUF2946 domain-containing protein" evidence="2">
    <location>
        <begin position="22"/>
        <end position="118"/>
    </location>
</feature>
<keyword evidence="4" id="KW-1185">Reference proteome</keyword>
<gene>
    <name evidence="3" type="ORF">QV13_05720</name>
</gene>
<evidence type="ECO:0000256" key="1">
    <source>
        <dbReference type="SAM" id="Phobius"/>
    </source>
</evidence>
<dbReference type="EMBL" id="MDEO01000027">
    <property type="protein sequence ID" value="OCX22069.1"/>
    <property type="molecule type" value="Genomic_DNA"/>
</dbReference>